<evidence type="ECO:0000259" key="2">
    <source>
        <dbReference type="PROSITE" id="PS50853"/>
    </source>
</evidence>
<evidence type="ECO:0000313" key="3">
    <source>
        <dbReference type="EMBL" id="SMC62104.1"/>
    </source>
</evidence>
<dbReference type="PROSITE" id="PS50093">
    <property type="entry name" value="PKD"/>
    <property type="match status" value="1"/>
</dbReference>
<dbReference type="InterPro" id="IPR003961">
    <property type="entry name" value="FN3_dom"/>
</dbReference>
<dbReference type="InterPro" id="IPR013783">
    <property type="entry name" value="Ig-like_fold"/>
</dbReference>
<organism evidence="3 4">
    <name type="scientific">Cellulophaga tyrosinoxydans</name>
    <dbReference type="NCBI Taxonomy" id="504486"/>
    <lineage>
        <taxon>Bacteria</taxon>
        <taxon>Pseudomonadati</taxon>
        <taxon>Bacteroidota</taxon>
        <taxon>Flavobacteriia</taxon>
        <taxon>Flavobacteriales</taxon>
        <taxon>Flavobacteriaceae</taxon>
        <taxon>Cellulophaga</taxon>
    </lineage>
</organism>
<dbReference type="InterPro" id="IPR035986">
    <property type="entry name" value="PKD_dom_sf"/>
</dbReference>
<dbReference type="PROSITE" id="PS50853">
    <property type="entry name" value="FN3"/>
    <property type="match status" value="1"/>
</dbReference>
<dbReference type="SUPFAM" id="SSF49299">
    <property type="entry name" value="PKD domain"/>
    <property type="match status" value="1"/>
</dbReference>
<name>A0A1W2ANC8_9FLAO</name>
<dbReference type="InterPro" id="IPR022409">
    <property type="entry name" value="PKD/Chitinase_dom"/>
</dbReference>
<dbReference type="STRING" id="504486.SAMN05660703_2074"/>
<dbReference type="Proteomes" id="UP000192360">
    <property type="component" value="Unassembled WGS sequence"/>
</dbReference>
<dbReference type="EMBL" id="FWXO01000003">
    <property type="protein sequence ID" value="SMC62104.1"/>
    <property type="molecule type" value="Genomic_DNA"/>
</dbReference>
<reference evidence="3 4" key="1">
    <citation type="submission" date="2017-04" db="EMBL/GenBank/DDBJ databases">
        <authorList>
            <person name="Afonso C.L."/>
            <person name="Miller P.J."/>
            <person name="Scott M.A."/>
            <person name="Spackman E."/>
            <person name="Goraichik I."/>
            <person name="Dimitrov K.M."/>
            <person name="Suarez D.L."/>
            <person name="Swayne D.E."/>
        </authorList>
    </citation>
    <scope>NUCLEOTIDE SEQUENCE [LARGE SCALE GENOMIC DNA]</scope>
    <source>
        <strain evidence="3 4">DSM 21164</strain>
    </source>
</reference>
<dbReference type="Gene3D" id="2.60.120.430">
    <property type="entry name" value="Galactose-binding lectin"/>
    <property type="match status" value="1"/>
</dbReference>
<evidence type="ECO:0000313" key="4">
    <source>
        <dbReference type="Proteomes" id="UP000192360"/>
    </source>
</evidence>
<dbReference type="Gene3D" id="2.60.40.10">
    <property type="entry name" value="Immunoglobulins"/>
    <property type="match status" value="1"/>
</dbReference>
<sequence>MKHMKKLLVFFIAIGLLGSCEKEETSYALQEVSAPSNLKSIFDISQDDTGTVTVTPTSVGATAYEIYFGDVADEIATKSAPGESISHVYAEGEYTLRIVAIGLTGLTSELSRVVVISFTPPTDLTAEIDVTPTNPFEITVTPNANNVTVYDIYFGDVENEEPTTIMASEFVKHSYAEAGEYTVRIVARGAGSATIEITETVIISGASDPIVLPITFDNAAINYAFETFNGASFEVVDNPAFTGANTEASKVGAITNSGANWEGGTFTLGTPVDFSGTNKTITMKFWSDVALPVLLKFEGGVNGERQNEVVATHGGTGWEELSFNFATDAVKSYIDGSQGVGEAFVPTGQYATMVIFVDGPGNTAGTFYIDDIVKEAAATLPLELPITFDISSVDYAFGTFNGAQYEVVDNPSLTGVNTVASKVGAIINSGGAYEGGAFNLGVPVDFSNSNKTITMKFWSNVVVPILLKFEGGVNGERQNEVVVTHGGTGWENLSFDFATNATKSYIDGSQGVGEAFVPTGQYATMVIFVDGPGNTAGTFYMDDIVLGSGGSTGGTGKTTFPVNFESPTGGASSLWNIFENVDNPALEIVSNPDASGVNTSATVAKFTARQAGQSWAGTETPLQTPFTLSATNSTVKIKVWKSVISDVGIKFANGAGGSTGEIKVPNTKTNEWEELTFDFSGVIGDPNNTNIEFLVVFPDFNARTGETVSYFDAITLNAAGGSTGATAPTTAAPTPSVSAANVISMFSDAYTNVAVDTWRTDWSQANLEDVMIAGNATKKYGALDFVGIETTTTTIDASGMTHFHTDVWSADFDSFSIKLVDFGANGVYDGGGDDVEHQINITAPAKGQWVSLDIPLSDFTGLTTRGHIAQLIYVGTPTGANTVYVDNVYFHN</sequence>
<proteinExistence type="predicted"/>
<evidence type="ECO:0000259" key="1">
    <source>
        <dbReference type="PROSITE" id="PS50093"/>
    </source>
</evidence>
<protein>
    <recommendedName>
        <fullName evidence="5">PKD domain-containing protein</fullName>
    </recommendedName>
</protein>
<feature type="domain" description="Fibronectin type-III" evidence="2">
    <location>
        <begin position="34"/>
        <end position="122"/>
    </location>
</feature>
<dbReference type="PROSITE" id="PS51257">
    <property type="entry name" value="PROKAR_LIPOPROTEIN"/>
    <property type="match status" value="1"/>
</dbReference>
<accession>A0A1W2ANC8</accession>
<gene>
    <name evidence="3" type="ORF">SAMN05660703_2074</name>
</gene>
<feature type="domain" description="PKD" evidence="1">
    <location>
        <begin position="148"/>
        <end position="203"/>
    </location>
</feature>
<dbReference type="InterPro" id="IPR000601">
    <property type="entry name" value="PKD_dom"/>
</dbReference>
<evidence type="ECO:0008006" key="5">
    <source>
        <dbReference type="Google" id="ProtNLM"/>
    </source>
</evidence>
<dbReference type="SMART" id="SM00089">
    <property type="entry name" value="PKD"/>
    <property type="match status" value="2"/>
</dbReference>
<dbReference type="AlphaFoldDB" id="A0A1W2ANC8"/>
<keyword evidence="4" id="KW-1185">Reference proteome</keyword>